<sequence length="116" mass="12792">MPAALIPLLLLFFQLFHAGAVKDAPVNGGARPFVFSTPHHCIFQQPHQARSRAFLPSLEDTENTEHKSCSPAACILPGYITQTRIATIFHHPAVSPFQVPVGPLHTLFLFHCSLRV</sequence>
<reference evidence="2 3" key="1">
    <citation type="submission" date="2018-04" db="EMBL/GenBank/DDBJ databases">
        <title>Chitinophaga fuyangensis sp. nov., isolated from soil in a chemical factory.</title>
        <authorList>
            <person name="Chen K."/>
        </authorList>
    </citation>
    <scope>NUCLEOTIDE SEQUENCE [LARGE SCALE GENOMIC DNA]</scope>
    <source>
        <strain evidence="2 3">LY-1</strain>
    </source>
</reference>
<evidence type="ECO:0000256" key="1">
    <source>
        <dbReference type="SAM" id="SignalP"/>
    </source>
</evidence>
<accession>A0A2T7BBY4</accession>
<dbReference type="AlphaFoldDB" id="A0A2T7BBY4"/>
<dbReference type="EMBL" id="QCYK01000003">
    <property type="protein sequence ID" value="PUZ22606.1"/>
    <property type="molecule type" value="Genomic_DNA"/>
</dbReference>
<feature type="chain" id="PRO_5015519616" description="Secreted protein" evidence="1">
    <location>
        <begin position="19"/>
        <end position="116"/>
    </location>
</feature>
<evidence type="ECO:0000313" key="2">
    <source>
        <dbReference type="EMBL" id="PUZ22606.1"/>
    </source>
</evidence>
<keyword evidence="1" id="KW-0732">Signal</keyword>
<evidence type="ECO:0000313" key="3">
    <source>
        <dbReference type="Proteomes" id="UP000244450"/>
    </source>
</evidence>
<dbReference type="Proteomes" id="UP000244450">
    <property type="component" value="Unassembled WGS sequence"/>
</dbReference>
<gene>
    <name evidence="2" type="ORF">DCC81_19420</name>
</gene>
<proteinExistence type="predicted"/>
<evidence type="ECO:0008006" key="4">
    <source>
        <dbReference type="Google" id="ProtNLM"/>
    </source>
</evidence>
<keyword evidence="3" id="KW-1185">Reference proteome</keyword>
<protein>
    <recommendedName>
        <fullName evidence="4">Secreted protein</fullName>
    </recommendedName>
</protein>
<name>A0A2T7BBY4_9BACT</name>
<organism evidence="2 3">
    <name type="scientific">Chitinophaga parva</name>
    <dbReference type="NCBI Taxonomy" id="2169414"/>
    <lineage>
        <taxon>Bacteria</taxon>
        <taxon>Pseudomonadati</taxon>
        <taxon>Bacteroidota</taxon>
        <taxon>Chitinophagia</taxon>
        <taxon>Chitinophagales</taxon>
        <taxon>Chitinophagaceae</taxon>
        <taxon>Chitinophaga</taxon>
    </lineage>
</organism>
<comment type="caution">
    <text evidence="2">The sequence shown here is derived from an EMBL/GenBank/DDBJ whole genome shotgun (WGS) entry which is preliminary data.</text>
</comment>
<feature type="signal peptide" evidence="1">
    <location>
        <begin position="1"/>
        <end position="18"/>
    </location>
</feature>